<dbReference type="FunFam" id="1.20.1250.20:FF:000516">
    <property type="entry name" value="Alternative sulfate transporter"/>
    <property type="match status" value="1"/>
</dbReference>
<feature type="transmembrane region" description="Helical" evidence="7">
    <location>
        <begin position="179"/>
        <end position="203"/>
    </location>
</feature>
<dbReference type="GO" id="GO:0022857">
    <property type="term" value="F:transmembrane transporter activity"/>
    <property type="evidence" value="ECO:0007669"/>
    <property type="project" value="InterPro"/>
</dbReference>
<dbReference type="GO" id="GO:0016020">
    <property type="term" value="C:membrane"/>
    <property type="evidence" value="ECO:0007669"/>
    <property type="project" value="UniProtKB-SubCell"/>
</dbReference>
<dbReference type="Proteomes" id="UP001175001">
    <property type="component" value="Unassembled WGS sequence"/>
</dbReference>
<sequence length="507" mass="55549">MSELKDHPTSANEVGEKQIISQPPASERDEESVSWTAEEERKVLRKLDFFLMPLLVLGFFVLQLDRSNISNALTDTLTEDLGITSNDVNLGNQLMLAGIIIFELPSNILLQKVGAPIWLTAQMGIWGTIALTQAWCTNIHSFYATRFLLGAFEGGYVPGGQYMLSLFYTRKELALRTAIFYFGNYFATATGSLIAAGVLSLAGSNGLSGWQWLFIVEGIITLGVFLIFILFLPRSPTHTRPIHNLWDPFTPHDRTILTARLASSSTTTTDKAPLSWTHIRAALLDPLLWLHLLLNMASLAPKGGLQLYGPSVIKALGFTKTKANALNSVSSFLVVVFSFAISYASDATKLRGPWCIVAFAWSIAFAGALYGLPLSAGKWTRYWVFTFLGSGNALAQGLNDAWLSVNAGTPQKRSVGLAFVVIGSNLGGLAGQQMFREEDKPRYRRAFLAILGLYVASIVITCAVMASYWWVNRKIEEGGEGQEQEQEQENSGGGGEGAEGRRVRCQL</sequence>
<evidence type="ECO:0000256" key="5">
    <source>
        <dbReference type="ARBA" id="ARBA00023136"/>
    </source>
</evidence>
<dbReference type="PANTHER" id="PTHR43791:SF32">
    <property type="entry name" value="MAJOR FACILITATOR SUPERFAMILY (MFS) PROFILE DOMAIN-CONTAINING PROTEIN"/>
    <property type="match status" value="1"/>
</dbReference>
<proteinExistence type="predicted"/>
<dbReference type="EMBL" id="JAUJDW010000016">
    <property type="protein sequence ID" value="KAK0658848.1"/>
    <property type="molecule type" value="Genomic_DNA"/>
</dbReference>
<dbReference type="PANTHER" id="PTHR43791">
    <property type="entry name" value="PERMEASE-RELATED"/>
    <property type="match status" value="1"/>
</dbReference>
<evidence type="ECO:0000256" key="1">
    <source>
        <dbReference type="ARBA" id="ARBA00004141"/>
    </source>
</evidence>
<keyword evidence="5 7" id="KW-0472">Membrane</keyword>
<comment type="subcellular location">
    <subcellularLocation>
        <location evidence="1">Membrane</location>
        <topology evidence="1">Multi-pass membrane protein</topology>
    </subcellularLocation>
</comment>
<dbReference type="PROSITE" id="PS50850">
    <property type="entry name" value="MFS"/>
    <property type="match status" value="1"/>
</dbReference>
<organism evidence="9 10">
    <name type="scientific">Lasiodiplodia hormozganensis</name>
    <dbReference type="NCBI Taxonomy" id="869390"/>
    <lineage>
        <taxon>Eukaryota</taxon>
        <taxon>Fungi</taxon>
        <taxon>Dikarya</taxon>
        <taxon>Ascomycota</taxon>
        <taxon>Pezizomycotina</taxon>
        <taxon>Dothideomycetes</taxon>
        <taxon>Dothideomycetes incertae sedis</taxon>
        <taxon>Botryosphaeriales</taxon>
        <taxon>Botryosphaeriaceae</taxon>
        <taxon>Lasiodiplodia</taxon>
    </lineage>
</organism>
<feature type="transmembrane region" description="Helical" evidence="7">
    <location>
        <begin position="325"/>
        <end position="345"/>
    </location>
</feature>
<dbReference type="InterPro" id="IPR011701">
    <property type="entry name" value="MFS"/>
</dbReference>
<evidence type="ECO:0000256" key="6">
    <source>
        <dbReference type="SAM" id="MobiDB-lite"/>
    </source>
</evidence>
<feature type="transmembrane region" description="Helical" evidence="7">
    <location>
        <begin position="209"/>
        <end position="232"/>
    </location>
</feature>
<reference evidence="9" key="1">
    <citation type="submission" date="2023-06" db="EMBL/GenBank/DDBJ databases">
        <title>Multi-omics analyses reveal the molecular pathogenesis toolkit of Lasiodiplodia hormozganensis, a cross-kingdom pathogen.</title>
        <authorList>
            <person name="Felix C."/>
            <person name="Meneses R."/>
            <person name="Goncalves M.F.M."/>
            <person name="Tilleman L."/>
            <person name="Duarte A.S."/>
            <person name="Jorrin-Novo J.V."/>
            <person name="Van De Peer Y."/>
            <person name="Deforce D."/>
            <person name="Van Nieuwerburgh F."/>
            <person name="Esteves A.C."/>
            <person name="Alves A."/>
        </authorList>
    </citation>
    <scope>NUCLEOTIDE SEQUENCE</scope>
    <source>
        <strain evidence="9">CBS 339.90</strain>
    </source>
</reference>
<feature type="compositionally biased region" description="Acidic residues" evidence="6">
    <location>
        <begin position="479"/>
        <end position="488"/>
    </location>
</feature>
<dbReference type="InterPro" id="IPR036259">
    <property type="entry name" value="MFS_trans_sf"/>
</dbReference>
<keyword evidence="2" id="KW-0813">Transport</keyword>
<accession>A0AA39YUJ2</accession>
<evidence type="ECO:0000313" key="9">
    <source>
        <dbReference type="EMBL" id="KAK0658848.1"/>
    </source>
</evidence>
<evidence type="ECO:0000256" key="2">
    <source>
        <dbReference type="ARBA" id="ARBA00022448"/>
    </source>
</evidence>
<evidence type="ECO:0000256" key="7">
    <source>
        <dbReference type="SAM" id="Phobius"/>
    </source>
</evidence>
<dbReference type="AlphaFoldDB" id="A0AA39YUJ2"/>
<feature type="transmembrane region" description="Helical" evidence="7">
    <location>
        <begin position="379"/>
        <end position="395"/>
    </location>
</feature>
<feature type="region of interest" description="Disordered" evidence="6">
    <location>
        <begin position="479"/>
        <end position="507"/>
    </location>
</feature>
<gene>
    <name evidence="9" type="primary">ttuB_1</name>
    <name evidence="9" type="ORF">DIS24_g4520</name>
</gene>
<keyword evidence="3 7" id="KW-0812">Transmembrane</keyword>
<feature type="domain" description="Major facilitator superfamily (MFS) profile" evidence="8">
    <location>
        <begin position="51"/>
        <end position="469"/>
    </location>
</feature>
<keyword evidence="10" id="KW-1185">Reference proteome</keyword>
<protein>
    <submittedName>
        <fullName evidence="9">Tartrate transporter</fullName>
    </submittedName>
</protein>
<feature type="transmembrane region" description="Helical" evidence="7">
    <location>
        <begin position="351"/>
        <end position="372"/>
    </location>
</feature>
<dbReference type="SUPFAM" id="SSF103473">
    <property type="entry name" value="MFS general substrate transporter"/>
    <property type="match status" value="1"/>
</dbReference>
<feature type="region of interest" description="Disordered" evidence="6">
    <location>
        <begin position="1"/>
        <end position="34"/>
    </location>
</feature>
<evidence type="ECO:0000256" key="4">
    <source>
        <dbReference type="ARBA" id="ARBA00022989"/>
    </source>
</evidence>
<feature type="transmembrane region" description="Helical" evidence="7">
    <location>
        <begin position="447"/>
        <end position="471"/>
    </location>
</feature>
<dbReference type="Pfam" id="PF07690">
    <property type="entry name" value="MFS_1"/>
    <property type="match status" value="1"/>
</dbReference>
<dbReference type="InterPro" id="IPR020846">
    <property type="entry name" value="MFS_dom"/>
</dbReference>
<evidence type="ECO:0000313" key="10">
    <source>
        <dbReference type="Proteomes" id="UP001175001"/>
    </source>
</evidence>
<dbReference type="Gene3D" id="1.20.1250.20">
    <property type="entry name" value="MFS general substrate transporter like domains"/>
    <property type="match status" value="2"/>
</dbReference>
<keyword evidence="4 7" id="KW-1133">Transmembrane helix</keyword>
<comment type="caution">
    <text evidence="9">The sequence shown here is derived from an EMBL/GenBank/DDBJ whole genome shotgun (WGS) entry which is preliminary data.</text>
</comment>
<name>A0AA39YUJ2_9PEZI</name>
<feature type="transmembrane region" description="Helical" evidence="7">
    <location>
        <begin position="415"/>
        <end position="435"/>
    </location>
</feature>
<evidence type="ECO:0000259" key="8">
    <source>
        <dbReference type="PROSITE" id="PS50850"/>
    </source>
</evidence>
<evidence type="ECO:0000256" key="3">
    <source>
        <dbReference type="ARBA" id="ARBA00022692"/>
    </source>
</evidence>
<feature type="compositionally biased region" description="Basic and acidic residues" evidence="6">
    <location>
        <begin position="498"/>
        <end position="507"/>
    </location>
</feature>